<protein>
    <submittedName>
        <fullName evidence="2">Uncharacterized protein</fullName>
    </submittedName>
</protein>
<feature type="compositionally biased region" description="Polar residues" evidence="1">
    <location>
        <begin position="10"/>
        <end position="23"/>
    </location>
</feature>
<keyword evidence="3" id="KW-1185">Reference proteome</keyword>
<accession>A0AAD9ADZ6</accession>
<evidence type="ECO:0000313" key="3">
    <source>
        <dbReference type="Proteomes" id="UP001243330"/>
    </source>
</evidence>
<dbReference type="Proteomes" id="UP001243330">
    <property type="component" value="Unassembled WGS sequence"/>
</dbReference>
<gene>
    <name evidence="2" type="ORF">CCHR01_12536</name>
</gene>
<comment type="caution">
    <text evidence="2">The sequence shown here is derived from an EMBL/GenBank/DDBJ whole genome shotgun (WGS) entry which is preliminary data.</text>
</comment>
<proteinExistence type="predicted"/>
<feature type="region of interest" description="Disordered" evidence="1">
    <location>
        <begin position="1"/>
        <end position="67"/>
    </location>
</feature>
<dbReference type="AlphaFoldDB" id="A0AAD9ADZ6"/>
<name>A0AAD9ADZ6_9PEZI</name>
<dbReference type="EMBL" id="JAQOWY010000295">
    <property type="protein sequence ID" value="KAK1844852.1"/>
    <property type="molecule type" value="Genomic_DNA"/>
</dbReference>
<evidence type="ECO:0000313" key="2">
    <source>
        <dbReference type="EMBL" id="KAK1844852.1"/>
    </source>
</evidence>
<sequence>MPSDDGSPWQLEQSGRQIHTSRLPTGRGGKSETKAKCPVAMAAVASRSRQDAKTPPNSHQHGPSGER</sequence>
<organism evidence="2 3">
    <name type="scientific">Colletotrichum chrysophilum</name>
    <dbReference type="NCBI Taxonomy" id="1836956"/>
    <lineage>
        <taxon>Eukaryota</taxon>
        <taxon>Fungi</taxon>
        <taxon>Dikarya</taxon>
        <taxon>Ascomycota</taxon>
        <taxon>Pezizomycotina</taxon>
        <taxon>Sordariomycetes</taxon>
        <taxon>Hypocreomycetidae</taxon>
        <taxon>Glomerellales</taxon>
        <taxon>Glomerellaceae</taxon>
        <taxon>Colletotrichum</taxon>
        <taxon>Colletotrichum gloeosporioides species complex</taxon>
    </lineage>
</organism>
<evidence type="ECO:0000256" key="1">
    <source>
        <dbReference type="SAM" id="MobiDB-lite"/>
    </source>
</evidence>
<reference evidence="2" key="1">
    <citation type="submission" date="2023-01" db="EMBL/GenBank/DDBJ databases">
        <title>Colletotrichum chrysophilum M932 genome sequence.</title>
        <authorList>
            <person name="Baroncelli R."/>
        </authorList>
    </citation>
    <scope>NUCLEOTIDE SEQUENCE</scope>
    <source>
        <strain evidence="2">M932</strain>
    </source>
</reference>